<evidence type="ECO:0000256" key="2">
    <source>
        <dbReference type="ARBA" id="ARBA00022801"/>
    </source>
</evidence>
<dbReference type="GO" id="GO:0016787">
    <property type="term" value="F:hydrolase activity"/>
    <property type="evidence" value="ECO:0007669"/>
    <property type="project" value="UniProtKB-KW"/>
</dbReference>
<dbReference type="AlphaFoldDB" id="B2TLP1"/>
<protein>
    <submittedName>
        <fullName evidence="4">Isochorismatase hydrolase</fullName>
    </submittedName>
</protein>
<name>B2TLP1_CLOBB</name>
<reference evidence="4" key="2">
    <citation type="submission" date="2009-08" db="EMBL/GenBank/DDBJ databases">
        <authorList>
            <person name="Shrivastava S."/>
            <person name="Brinkac L.M."/>
            <person name="Dodson R.J."/>
            <person name="Harkins D.M."/>
            <person name="Durkin A.S."/>
            <person name="Sutton G."/>
        </authorList>
    </citation>
    <scope>NUCLEOTIDE SEQUENCE</scope>
    <source>
        <strain evidence="4">Eklund 17B</strain>
    </source>
</reference>
<accession>U4P6M5</accession>
<organism evidence="4">
    <name type="scientific">Clostridium botulinum (strain Eklund 17B / Type B)</name>
    <dbReference type="NCBI Taxonomy" id="935198"/>
    <lineage>
        <taxon>Bacteria</taxon>
        <taxon>Bacillati</taxon>
        <taxon>Bacillota</taxon>
        <taxon>Clostridia</taxon>
        <taxon>Eubacteriales</taxon>
        <taxon>Clostridiaceae</taxon>
        <taxon>Clostridium</taxon>
    </lineage>
</organism>
<gene>
    <name evidence="4" type="ordered locus">CLL_A2138</name>
</gene>
<dbReference type="KEGG" id="cbk:CLL_A2138"/>
<evidence type="ECO:0000259" key="3">
    <source>
        <dbReference type="Pfam" id="PF00857"/>
    </source>
</evidence>
<feature type="domain" description="Isochorismatase-like" evidence="3">
    <location>
        <begin position="4"/>
        <end position="148"/>
    </location>
</feature>
<dbReference type="PATRIC" id="fig|935198.13.peg.2093"/>
<comment type="similarity">
    <text evidence="1">Belongs to the isochorismatase family.</text>
</comment>
<evidence type="ECO:0000313" key="4">
    <source>
        <dbReference type="EMBL" id="ACD22281.1"/>
    </source>
</evidence>
<dbReference type="PANTHER" id="PTHR43540">
    <property type="entry name" value="PEROXYUREIDOACRYLATE/UREIDOACRYLATE AMIDOHYDROLASE-RELATED"/>
    <property type="match status" value="1"/>
</dbReference>
<dbReference type="InterPro" id="IPR000868">
    <property type="entry name" value="Isochorismatase-like_dom"/>
</dbReference>
<dbReference type="InterPro" id="IPR050272">
    <property type="entry name" value="Isochorismatase-like_hydrls"/>
</dbReference>
<dbReference type="Gene3D" id="3.40.50.850">
    <property type="entry name" value="Isochorismatase-like"/>
    <property type="match status" value="1"/>
</dbReference>
<dbReference type="HOGENOM" id="CLU_109238_1_0_9"/>
<keyword evidence="2 4" id="KW-0378">Hydrolase</keyword>
<reference evidence="4" key="1">
    <citation type="submission" date="2009-06" db="EMBL/GenBank/DDBJ databases">
        <authorList>
            <consortium name="US DOE Joint Genome Institute (JGI-PGF)"/>
            <person name="Lucas S."/>
            <person name="Copeland A."/>
            <person name="Lapidus A."/>
            <person name="Glavina del Rio T."/>
            <person name="Dalin E."/>
            <person name="Tice H."/>
            <person name="Bruce D."/>
            <person name="Goodwin L."/>
            <person name="Pitluck S."/>
            <person name="Kyrpides N."/>
            <person name="Mavromatis K."/>
            <person name="Ivanova N."/>
            <person name="Saunders E."/>
            <person name="Brettin T."/>
            <person name="Detter J.C."/>
            <person name="Han C."/>
            <person name="Larimer F."/>
            <person name="Land M."/>
            <person name="Hauser L."/>
            <person name="Markowitz V."/>
            <person name="Cheng J.-F."/>
            <person name="Hugenholtz P."/>
            <person name="Woyke T."/>
            <person name="Wu D."/>
            <person name="Gronow S."/>
            <person name="Klenk H.-P."/>
            <person name="Eisen J.A."/>
        </authorList>
    </citation>
    <scope>NUCLEOTIDE SEQUENCE</scope>
    <source>
        <strain evidence="4">Eklund 17B</strain>
    </source>
</reference>
<accession>B2TLP1</accession>
<dbReference type="EMBL" id="CP001056">
    <property type="protein sequence ID" value="ACD22281.1"/>
    <property type="molecule type" value="Genomic_DNA"/>
</dbReference>
<proteinExistence type="inferred from homology"/>
<dbReference type="Pfam" id="PF00857">
    <property type="entry name" value="Isochorismatase"/>
    <property type="match status" value="1"/>
</dbReference>
<dbReference type="InterPro" id="IPR036380">
    <property type="entry name" value="Isochorismatase-like_sf"/>
</dbReference>
<evidence type="ECO:0000256" key="1">
    <source>
        <dbReference type="ARBA" id="ARBA00006336"/>
    </source>
</evidence>
<dbReference type="SUPFAM" id="SSF52499">
    <property type="entry name" value="Isochorismatase-like hydrolases"/>
    <property type="match status" value="1"/>
</dbReference>
<sequence>MDKALLVIDMQNFCVGKNHASLFKYKNLELIKNVNMIISEYEPQNVYYIVNIMEDNLSNKCAPFKAFDGSYESDIVSDLSVVNNKIFKKYESNAFSNKKLIEELMNSNTTEVEIVGVDGGGCVALTAFAALELGFKVTMNIRGIGTTFNKKADKYNKKLKEQGVQFK</sequence>